<reference evidence="3 4" key="1">
    <citation type="submission" date="2023-08" db="EMBL/GenBank/DDBJ databases">
        <title>Pleionea litopenaei sp. nov., isolated from stomach of juvenile Litopenaeus vannamei.</title>
        <authorList>
            <person name="Rho A.M."/>
            <person name="Hwang C.Y."/>
        </authorList>
    </citation>
    <scope>NUCLEOTIDE SEQUENCE [LARGE SCALE GENOMIC DNA]</scope>
    <source>
        <strain evidence="3 4">HL-JVS1</strain>
    </source>
</reference>
<evidence type="ECO:0000313" key="4">
    <source>
        <dbReference type="Proteomes" id="UP001239782"/>
    </source>
</evidence>
<dbReference type="AlphaFoldDB" id="A0AA51X6C9"/>
<dbReference type="PROSITE" id="PS51257">
    <property type="entry name" value="PROKAR_LIPOPROTEIN"/>
    <property type="match status" value="1"/>
</dbReference>
<evidence type="ECO:0000256" key="1">
    <source>
        <dbReference type="ARBA" id="ARBA00022729"/>
    </source>
</evidence>
<dbReference type="KEGG" id="plei:Q9312_12100"/>
<dbReference type="InterPro" id="IPR021534">
    <property type="entry name" value="DUF3192"/>
</dbReference>
<evidence type="ECO:0000313" key="3">
    <source>
        <dbReference type="EMBL" id="WMS85960.1"/>
    </source>
</evidence>
<dbReference type="EMBL" id="CP133548">
    <property type="protein sequence ID" value="WMS85960.1"/>
    <property type="molecule type" value="Genomic_DNA"/>
</dbReference>
<dbReference type="RefSeq" id="WP_309201112.1">
    <property type="nucleotide sequence ID" value="NZ_CP133548.1"/>
</dbReference>
<keyword evidence="1 2" id="KW-0732">Signal</keyword>
<feature type="signal peptide" evidence="2">
    <location>
        <begin position="1"/>
        <end position="21"/>
    </location>
</feature>
<feature type="chain" id="PRO_5041339519" evidence="2">
    <location>
        <begin position="22"/>
        <end position="130"/>
    </location>
</feature>
<sequence>MNKLSKSIAVNSLRWLSISVAAVTMSGCVIAIHDGEIETKSGWEIKQQENVALLSQLSIGSSINDVTEIMGGADDTEGFEKDGKTYIVLYYRTRRVHEDGQTTRDETTPVVFEDGKLIGWGEQLLAKYHP</sequence>
<accession>A0AA51X6C9</accession>
<name>A0AA51X6C9_9GAMM</name>
<dbReference type="InterPro" id="IPR037873">
    <property type="entry name" value="BamE-like"/>
</dbReference>
<dbReference type="Pfam" id="PF11399">
    <property type="entry name" value="DUF3192"/>
    <property type="match status" value="1"/>
</dbReference>
<gene>
    <name evidence="3" type="ORF">Q9312_12100</name>
</gene>
<organism evidence="3 4">
    <name type="scientific">Pleionea litopenaei</name>
    <dbReference type="NCBI Taxonomy" id="3070815"/>
    <lineage>
        <taxon>Bacteria</taxon>
        <taxon>Pseudomonadati</taxon>
        <taxon>Pseudomonadota</taxon>
        <taxon>Gammaproteobacteria</taxon>
        <taxon>Oceanospirillales</taxon>
        <taxon>Pleioneaceae</taxon>
        <taxon>Pleionea</taxon>
    </lineage>
</organism>
<evidence type="ECO:0000256" key="2">
    <source>
        <dbReference type="SAM" id="SignalP"/>
    </source>
</evidence>
<protein>
    <submittedName>
        <fullName evidence="3">DUF3192 domain-containing protein</fullName>
    </submittedName>
</protein>
<dbReference type="Gene3D" id="3.30.1450.10">
    <property type="match status" value="1"/>
</dbReference>
<keyword evidence="4" id="KW-1185">Reference proteome</keyword>
<proteinExistence type="predicted"/>
<dbReference type="Proteomes" id="UP001239782">
    <property type="component" value="Chromosome"/>
</dbReference>